<proteinExistence type="predicted"/>
<dbReference type="AlphaFoldDB" id="A0A0A8ZV13"/>
<evidence type="ECO:0000313" key="2">
    <source>
        <dbReference type="EMBL" id="JAD41543.1"/>
    </source>
</evidence>
<feature type="region of interest" description="Disordered" evidence="1">
    <location>
        <begin position="101"/>
        <end position="173"/>
    </location>
</feature>
<reference evidence="2" key="1">
    <citation type="submission" date="2014-09" db="EMBL/GenBank/DDBJ databases">
        <authorList>
            <person name="Magalhaes I.L.F."/>
            <person name="Oliveira U."/>
            <person name="Santos F.R."/>
            <person name="Vidigal T.H.D.A."/>
            <person name="Brescovit A.D."/>
            <person name="Santos A.J."/>
        </authorList>
    </citation>
    <scope>NUCLEOTIDE SEQUENCE</scope>
    <source>
        <tissue evidence="2">Shoot tissue taken approximately 20 cm above the soil surface</tissue>
    </source>
</reference>
<feature type="compositionally biased region" description="Polar residues" evidence="1">
    <location>
        <begin position="101"/>
        <end position="110"/>
    </location>
</feature>
<reference evidence="2" key="2">
    <citation type="journal article" date="2015" name="Data Brief">
        <title>Shoot transcriptome of the giant reed, Arundo donax.</title>
        <authorList>
            <person name="Barrero R.A."/>
            <person name="Guerrero F.D."/>
            <person name="Moolhuijzen P."/>
            <person name="Goolsby J.A."/>
            <person name="Tidwell J."/>
            <person name="Bellgard S.E."/>
            <person name="Bellgard M.I."/>
        </authorList>
    </citation>
    <scope>NUCLEOTIDE SEQUENCE</scope>
    <source>
        <tissue evidence="2">Shoot tissue taken approximately 20 cm above the soil surface</tissue>
    </source>
</reference>
<organism evidence="2">
    <name type="scientific">Arundo donax</name>
    <name type="common">Giant reed</name>
    <name type="synonym">Donax arundinaceus</name>
    <dbReference type="NCBI Taxonomy" id="35708"/>
    <lineage>
        <taxon>Eukaryota</taxon>
        <taxon>Viridiplantae</taxon>
        <taxon>Streptophyta</taxon>
        <taxon>Embryophyta</taxon>
        <taxon>Tracheophyta</taxon>
        <taxon>Spermatophyta</taxon>
        <taxon>Magnoliopsida</taxon>
        <taxon>Liliopsida</taxon>
        <taxon>Poales</taxon>
        <taxon>Poaceae</taxon>
        <taxon>PACMAD clade</taxon>
        <taxon>Arundinoideae</taxon>
        <taxon>Arundineae</taxon>
        <taxon>Arundo</taxon>
    </lineage>
</organism>
<dbReference type="EMBL" id="GBRH01256352">
    <property type="protein sequence ID" value="JAD41543.1"/>
    <property type="molecule type" value="Transcribed_RNA"/>
</dbReference>
<evidence type="ECO:0000256" key="1">
    <source>
        <dbReference type="SAM" id="MobiDB-lite"/>
    </source>
</evidence>
<feature type="compositionally biased region" description="Polar residues" evidence="1">
    <location>
        <begin position="163"/>
        <end position="173"/>
    </location>
</feature>
<protein>
    <submittedName>
        <fullName evidence="2">Uncharacterized protein</fullName>
    </submittedName>
</protein>
<accession>A0A0A8ZV13</accession>
<sequence>MESKIYCRHLSPDSLFSTPHRPASAGGLVSPRRAVRRRQGIPTERTVREITDQKRVARATTCFMWRLTRLSQGNFNSVMSPAVAPDLTSLLSPPFQSSLAQAPSPVSVQFGQPIRRPDRHHLPHFHNPEPANGLPRPATTKRKSKPVKTISSTKAWDQKRGTKTPTNFSWKLN</sequence>
<name>A0A0A8ZV13_ARUDO</name>